<gene>
    <name evidence="3" type="ORF">IAD01_02065</name>
</gene>
<keyword evidence="1" id="KW-0175">Coiled coil</keyword>
<sequence>MKTQQTNTTSIMASFATIKSLSDAKQYQSPYQILREFISYIILKDSLYSFSAIEMKNRLSSHFCFSIPEAIIKTALKNLPGATLANGIYNISQDEVCTDSLFGRTKTESDEYESRIIELLSEYISFRTGNNMISVDTLSQELTNFLVEDAPSQSTKYSELIGEFILKNEQNREIQDGLDKIREGSILYIGLSHSIGETGSITKPLTLYLGTEILFSLVGYNGEIFQQFADDFWAQVRTANSGKTPKIHLRYFSEIKKEIDEFFDTASEIVEGKRRRLLDKPAMKAITDGCSTAADVDVKKSDFYHKIRYSFGIAEDSTSNYYSEECFTSNLESFDYDDENDKRKKKETAIKLISNINKLRNACRFHNDIESEHLIVTNTKATLLISKDVSDNIKETEGLGSICNFAVSLDRITSLLWYKLGNGFSKAKFPSSVSAILKARIVLSASIAKNAEREFAKVKKEYADGLIDNDQVAARIITLRNKPVLPEDLQGDDIDEMMDFTPEYLSRYEEQVKNDKKALREKETVIETLKADAERRLTEKDETIVAQANAIKNSSEENALLRNELNKYYQQEEAALRKKNRRRNVLRFIWSIVWKLVVLAGLTALAIYLESKCNSKIPAYISMGVNAVGVIYTLWSALKKDKEKYLKNTEESTSGNNQ</sequence>
<evidence type="ECO:0000313" key="4">
    <source>
        <dbReference type="Proteomes" id="UP000823982"/>
    </source>
</evidence>
<proteinExistence type="predicted"/>
<feature type="coiled-coil region" evidence="1">
    <location>
        <begin position="505"/>
        <end position="582"/>
    </location>
</feature>
<feature type="transmembrane region" description="Helical" evidence="2">
    <location>
        <begin position="620"/>
        <end position="638"/>
    </location>
</feature>
<protein>
    <submittedName>
        <fullName evidence="3">Uncharacterized protein</fullName>
    </submittedName>
</protein>
<reference evidence="3" key="1">
    <citation type="submission" date="2020-10" db="EMBL/GenBank/DDBJ databases">
        <authorList>
            <person name="Gilroy R."/>
        </authorList>
    </citation>
    <scope>NUCLEOTIDE SEQUENCE</scope>
    <source>
        <strain evidence="3">CHK157-1446</strain>
    </source>
</reference>
<evidence type="ECO:0000313" key="3">
    <source>
        <dbReference type="EMBL" id="HIS24170.1"/>
    </source>
</evidence>
<keyword evidence="2" id="KW-1133">Transmembrane helix</keyword>
<dbReference type="EMBL" id="DVIR01000017">
    <property type="protein sequence ID" value="HIS24170.1"/>
    <property type="molecule type" value="Genomic_DNA"/>
</dbReference>
<keyword evidence="2" id="KW-0472">Membrane</keyword>
<dbReference type="Proteomes" id="UP000823982">
    <property type="component" value="Unassembled WGS sequence"/>
</dbReference>
<name>A0A9D1EMQ0_9FIRM</name>
<feature type="transmembrane region" description="Helical" evidence="2">
    <location>
        <begin position="585"/>
        <end position="608"/>
    </location>
</feature>
<dbReference type="AlphaFoldDB" id="A0A9D1EMQ0"/>
<reference evidence="3" key="2">
    <citation type="journal article" date="2021" name="PeerJ">
        <title>Extensive microbial diversity within the chicken gut microbiome revealed by metagenomics and culture.</title>
        <authorList>
            <person name="Gilroy R."/>
            <person name="Ravi A."/>
            <person name="Getino M."/>
            <person name="Pursley I."/>
            <person name="Horton D.L."/>
            <person name="Alikhan N.F."/>
            <person name="Baker D."/>
            <person name="Gharbi K."/>
            <person name="Hall N."/>
            <person name="Watson M."/>
            <person name="Adriaenssens E.M."/>
            <person name="Foster-Nyarko E."/>
            <person name="Jarju S."/>
            <person name="Secka A."/>
            <person name="Antonio M."/>
            <person name="Oren A."/>
            <person name="Chaudhuri R.R."/>
            <person name="La Ragione R."/>
            <person name="Hildebrand F."/>
            <person name="Pallen M.J."/>
        </authorList>
    </citation>
    <scope>NUCLEOTIDE SEQUENCE</scope>
    <source>
        <strain evidence="3">CHK157-1446</strain>
    </source>
</reference>
<accession>A0A9D1EMQ0</accession>
<evidence type="ECO:0000256" key="2">
    <source>
        <dbReference type="SAM" id="Phobius"/>
    </source>
</evidence>
<evidence type="ECO:0000256" key="1">
    <source>
        <dbReference type="SAM" id="Coils"/>
    </source>
</evidence>
<keyword evidence="2" id="KW-0812">Transmembrane</keyword>
<organism evidence="3 4">
    <name type="scientific">Candidatus Faeciplasma gallinarum</name>
    <dbReference type="NCBI Taxonomy" id="2840799"/>
    <lineage>
        <taxon>Bacteria</taxon>
        <taxon>Bacillati</taxon>
        <taxon>Bacillota</taxon>
        <taxon>Clostridia</taxon>
        <taxon>Eubacteriales</taxon>
        <taxon>Oscillospiraceae</taxon>
        <taxon>Oscillospiraceae incertae sedis</taxon>
        <taxon>Candidatus Faeciplasma</taxon>
    </lineage>
</organism>
<comment type="caution">
    <text evidence="3">The sequence shown here is derived from an EMBL/GenBank/DDBJ whole genome shotgun (WGS) entry which is preliminary data.</text>
</comment>